<feature type="domain" description="VPS37 C-terminal" evidence="9">
    <location>
        <begin position="94"/>
        <end position="183"/>
    </location>
</feature>
<sequence length="401" mass="45805">LIIDRLTMYNSQSAYESLADVCVNSAMANIRTMTVDQLNDLLYNESRLDALIDNLPQIRSLPTEREAGLAQNKSLAEWNLAQEPKLNQLRTQVCVCLENFETEKDEVSSSKSLDTTSNLLQVAAQEADDDAENTTKAFLAGTIPAEQFLKDLLEKKTLAHIRKIKSDRLITILRDQQYAQAAPPLPPRTAPYPDVPAGPSRLARPVLVVCLRVVLISQMLSRCRPLYRSVCRQFATLREMAGPQDAEMLYEPKFPDTREYPEYDLLNVRLQGYDFTYLEKFQAYVDRMARRFNFKVVDSYAVAAQTQRVVVYKPNSTAIDTEVNLSLYDRVVRLSNVPAPQLQLFITLIQTHVPVGVTVTFKQHEKADEDYRYIPDILLKQKQEELKSLDDPIVRRNLGWE</sequence>
<keyword evidence="5 8" id="KW-0653">Protein transport</keyword>
<dbReference type="Pfam" id="PF07200">
    <property type="entry name" value="Mod_r"/>
    <property type="match status" value="1"/>
</dbReference>
<dbReference type="OMA" id="QIRCLPT"/>
<dbReference type="GO" id="GO:0005761">
    <property type="term" value="C:mitochondrial ribosome"/>
    <property type="evidence" value="ECO:0007669"/>
    <property type="project" value="InterPro"/>
</dbReference>
<evidence type="ECO:0000256" key="8">
    <source>
        <dbReference type="PROSITE-ProRule" id="PRU00646"/>
    </source>
</evidence>
<evidence type="ECO:0000256" key="7">
    <source>
        <dbReference type="ARBA" id="ARBA00023274"/>
    </source>
</evidence>
<evidence type="ECO:0000256" key="4">
    <source>
        <dbReference type="ARBA" id="ARBA00022753"/>
    </source>
</evidence>
<proteinExistence type="inferred from homology"/>
<keyword evidence="3 8" id="KW-0813">Transport</keyword>
<comment type="subcellular location">
    <subcellularLocation>
        <location evidence="1">Endosome</location>
    </subcellularLocation>
</comment>
<evidence type="ECO:0000313" key="10">
    <source>
        <dbReference type="WBParaSite" id="HPLM_0001014401-mRNA-1"/>
    </source>
</evidence>
<dbReference type="InterPro" id="IPR027486">
    <property type="entry name" value="Ribosomal_uS10_dom"/>
</dbReference>
<organism evidence="10">
    <name type="scientific">Haemonchus placei</name>
    <name type="common">Barber's pole worm</name>
    <dbReference type="NCBI Taxonomy" id="6290"/>
    <lineage>
        <taxon>Eukaryota</taxon>
        <taxon>Metazoa</taxon>
        <taxon>Ecdysozoa</taxon>
        <taxon>Nematoda</taxon>
        <taxon>Chromadorea</taxon>
        <taxon>Rhabditida</taxon>
        <taxon>Rhabditina</taxon>
        <taxon>Rhabditomorpha</taxon>
        <taxon>Strongyloidea</taxon>
        <taxon>Trichostrongylidae</taxon>
        <taxon>Haemonchus</taxon>
    </lineage>
</organism>
<accession>A0A0N4WH11</accession>
<protein>
    <submittedName>
        <fullName evidence="10">VPS37 C-terminal domain-containing protein</fullName>
    </submittedName>
</protein>
<keyword evidence="6" id="KW-0689">Ribosomal protein</keyword>
<evidence type="ECO:0000259" key="9">
    <source>
        <dbReference type="PROSITE" id="PS51314"/>
    </source>
</evidence>
<dbReference type="Pfam" id="PF00338">
    <property type="entry name" value="Ribosomal_S10"/>
    <property type="match status" value="1"/>
</dbReference>
<dbReference type="SMART" id="SM01403">
    <property type="entry name" value="Ribosomal_S10"/>
    <property type="match status" value="1"/>
</dbReference>
<dbReference type="AlphaFoldDB" id="A0A0N4WH11"/>
<reference evidence="10" key="1">
    <citation type="submission" date="2017-02" db="UniProtKB">
        <authorList>
            <consortium name="WormBaseParasite"/>
        </authorList>
    </citation>
    <scope>IDENTIFICATION</scope>
</reference>
<evidence type="ECO:0000256" key="5">
    <source>
        <dbReference type="ARBA" id="ARBA00022927"/>
    </source>
</evidence>
<dbReference type="SUPFAM" id="SSF54999">
    <property type="entry name" value="Ribosomal protein S10"/>
    <property type="match status" value="1"/>
</dbReference>
<dbReference type="InterPro" id="IPR027487">
    <property type="entry name" value="Ribosomal_mL48"/>
</dbReference>
<name>A0A0N4WH11_HAEPC</name>
<dbReference type="InterPro" id="IPR036838">
    <property type="entry name" value="Ribosomal_uS10_dom_sf"/>
</dbReference>
<keyword evidence="4" id="KW-0967">Endosome</keyword>
<dbReference type="WBParaSite" id="HPLM_0001014401-mRNA-1">
    <property type="protein sequence ID" value="HPLM_0001014401-mRNA-1"/>
    <property type="gene ID" value="HPLM_0001014401"/>
</dbReference>
<keyword evidence="7" id="KW-0687">Ribonucleoprotein</keyword>
<evidence type="ECO:0000256" key="6">
    <source>
        <dbReference type="ARBA" id="ARBA00022980"/>
    </source>
</evidence>
<evidence type="ECO:0000256" key="2">
    <source>
        <dbReference type="ARBA" id="ARBA00007617"/>
    </source>
</evidence>
<dbReference type="GO" id="GO:0015031">
    <property type="term" value="P:protein transport"/>
    <property type="evidence" value="ECO:0007669"/>
    <property type="project" value="UniProtKB-UniRule"/>
</dbReference>
<dbReference type="GO" id="GO:1990904">
    <property type="term" value="C:ribonucleoprotein complex"/>
    <property type="evidence" value="ECO:0007669"/>
    <property type="project" value="UniProtKB-KW"/>
</dbReference>
<evidence type="ECO:0000256" key="3">
    <source>
        <dbReference type="ARBA" id="ARBA00022448"/>
    </source>
</evidence>
<comment type="similarity">
    <text evidence="2">Belongs to the VPS37 family.</text>
</comment>
<evidence type="ECO:0000256" key="1">
    <source>
        <dbReference type="ARBA" id="ARBA00004177"/>
    </source>
</evidence>
<dbReference type="InterPro" id="IPR009851">
    <property type="entry name" value="Mod_r"/>
</dbReference>
<dbReference type="GO" id="GO:0000813">
    <property type="term" value="C:ESCRT I complex"/>
    <property type="evidence" value="ECO:0007669"/>
    <property type="project" value="UniProtKB-ARBA"/>
</dbReference>
<dbReference type="PANTHER" id="PTHR13473">
    <property type="entry name" value="MITOCHONDRIAL RIBOSOMAL PROTEIN L48"/>
    <property type="match status" value="1"/>
</dbReference>
<dbReference type="PROSITE" id="PS51314">
    <property type="entry name" value="VPS37_C"/>
    <property type="match status" value="1"/>
</dbReference>
<dbReference type="PANTHER" id="PTHR13473:SF0">
    <property type="entry name" value="LARGE RIBOSOMAL SUBUNIT PROTEIN ML48"/>
    <property type="match status" value="1"/>
</dbReference>